<feature type="transmembrane region" description="Helical" evidence="2">
    <location>
        <begin position="31"/>
        <end position="53"/>
    </location>
</feature>
<accession>A0A6S6XU81</accession>
<dbReference type="KEGG" id="doe:DENOEST_0362"/>
<dbReference type="EMBL" id="LR778301">
    <property type="protein sequence ID" value="CAB1367527.1"/>
    <property type="molecule type" value="Genomic_DNA"/>
</dbReference>
<proteinExistence type="predicted"/>
<dbReference type="InterPro" id="IPR036680">
    <property type="entry name" value="SPOR-like_sf"/>
</dbReference>
<keyword evidence="5" id="KW-1185">Reference proteome</keyword>
<dbReference type="Proteomes" id="UP000515733">
    <property type="component" value="Chromosome"/>
</dbReference>
<dbReference type="Pfam" id="PF05036">
    <property type="entry name" value="SPOR"/>
    <property type="match status" value="1"/>
</dbReference>
<feature type="compositionally biased region" description="Pro residues" evidence="1">
    <location>
        <begin position="65"/>
        <end position="79"/>
    </location>
</feature>
<evidence type="ECO:0000313" key="5">
    <source>
        <dbReference type="Proteomes" id="UP000515733"/>
    </source>
</evidence>
<feature type="compositionally biased region" description="Low complexity" evidence="1">
    <location>
        <begin position="96"/>
        <end position="107"/>
    </location>
</feature>
<dbReference type="Gene3D" id="3.30.70.1070">
    <property type="entry name" value="Sporulation related repeat"/>
    <property type="match status" value="1"/>
</dbReference>
<feature type="region of interest" description="Disordered" evidence="1">
    <location>
        <begin position="1"/>
        <end position="23"/>
    </location>
</feature>
<evidence type="ECO:0000256" key="2">
    <source>
        <dbReference type="SAM" id="Phobius"/>
    </source>
</evidence>
<protein>
    <recommendedName>
        <fullName evidence="3">SPOR domain-containing protein</fullName>
    </recommendedName>
</protein>
<evidence type="ECO:0000256" key="1">
    <source>
        <dbReference type="SAM" id="MobiDB-lite"/>
    </source>
</evidence>
<name>A0A6S6XU81_9PROT</name>
<dbReference type="GO" id="GO:0042834">
    <property type="term" value="F:peptidoglycan binding"/>
    <property type="evidence" value="ECO:0007669"/>
    <property type="project" value="InterPro"/>
</dbReference>
<feature type="domain" description="SPOR" evidence="3">
    <location>
        <begin position="177"/>
        <end position="236"/>
    </location>
</feature>
<sequence length="244" mass="25988">MTDKDQRAEVATSPEGGSEDEELRRRLVARIAIAGVAIVALLGGLVVIDAIYAPSAPAPQVASLSPPPELAKVEPPPAEEAPAAEQAEPEKEAETAQESSAAPSSSAHPVPDDLKPLTKPAEAKQAMLKPSAPLAALPRPQPMQDLGQRRLQPAPLATMRHAPPSRPLSQPQESLRRFVVQMGVFNNLANAEELRAKLELNGIPAQIEARVQVGPFNSRQEADEARRKLVALGIEPGLLMAIRK</sequence>
<evidence type="ECO:0000259" key="3">
    <source>
        <dbReference type="Pfam" id="PF05036"/>
    </source>
</evidence>
<gene>
    <name evidence="4" type="ORF">DENOEST_0362</name>
</gene>
<reference evidence="4 5" key="1">
    <citation type="submission" date="2020-03" db="EMBL/GenBank/DDBJ databases">
        <authorList>
            <consortium name="Genoscope - CEA"/>
            <person name="William W."/>
        </authorList>
    </citation>
    <scope>NUCLEOTIDE SEQUENCE [LARGE SCALE GENOMIC DNA]</scope>
    <source>
        <strain evidence="5">DSM 16959</strain>
    </source>
</reference>
<keyword evidence="2" id="KW-0472">Membrane</keyword>
<evidence type="ECO:0000313" key="4">
    <source>
        <dbReference type="EMBL" id="CAB1367527.1"/>
    </source>
</evidence>
<keyword evidence="2" id="KW-0812">Transmembrane</keyword>
<dbReference type="SUPFAM" id="SSF110997">
    <property type="entry name" value="Sporulation related repeat"/>
    <property type="match status" value="1"/>
</dbReference>
<dbReference type="InterPro" id="IPR007730">
    <property type="entry name" value="SPOR-like_dom"/>
</dbReference>
<keyword evidence="2" id="KW-1133">Transmembrane helix</keyword>
<organism evidence="4 5">
    <name type="scientific">Denitratisoma oestradiolicum</name>
    <dbReference type="NCBI Taxonomy" id="311182"/>
    <lineage>
        <taxon>Bacteria</taxon>
        <taxon>Pseudomonadati</taxon>
        <taxon>Pseudomonadota</taxon>
        <taxon>Betaproteobacteria</taxon>
        <taxon>Nitrosomonadales</taxon>
        <taxon>Sterolibacteriaceae</taxon>
        <taxon>Denitratisoma</taxon>
    </lineage>
</organism>
<dbReference type="AlphaFoldDB" id="A0A6S6XU81"/>
<feature type="region of interest" description="Disordered" evidence="1">
    <location>
        <begin position="59"/>
        <end position="117"/>
    </location>
</feature>